<name>A0A839HG83_9GAMM</name>
<comment type="caution">
    <text evidence="2">The sequence shown here is derived from an EMBL/GenBank/DDBJ whole genome shotgun (WGS) entry which is preliminary data.</text>
</comment>
<dbReference type="EMBL" id="JABVCQ010000011">
    <property type="protein sequence ID" value="MBB1125939.1"/>
    <property type="molecule type" value="Genomic_DNA"/>
</dbReference>
<feature type="domain" description="HicB-like antitoxin of toxin-antitoxin system" evidence="1">
    <location>
        <begin position="5"/>
        <end position="52"/>
    </location>
</feature>
<dbReference type="Pfam" id="PF15919">
    <property type="entry name" value="HicB_lk_antitox"/>
    <property type="match status" value="1"/>
</dbReference>
<dbReference type="InterPro" id="IPR035069">
    <property type="entry name" value="TTHA1013/TTHA0281-like"/>
</dbReference>
<sequence>MMFHILLEHAEDGWVVAECPALPGCVSQGQDEQEAMSNIREAIEAWLWAEDQKALAQCVTKTPILVAV</sequence>
<accession>A0A839HG83</accession>
<dbReference type="Gene3D" id="3.30.160.250">
    <property type="match status" value="1"/>
</dbReference>
<dbReference type="Proteomes" id="UP000548632">
    <property type="component" value="Unassembled WGS sequence"/>
</dbReference>
<dbReference type="InterPro" id="IPR051404">
    <property type="entry name" value="TA_system_antitoxin"/>
</dbReference>
<dbReference type="PANTHER" id="PTHR34504:SF2">
    <property type="entry name" value="UPF0150 PROTEIN SSL0259"/>
    <property type="match status" value="1"/>
</dbReference>
<protein>
    <submittedName>
        <fullName evidence="2">Type II toxin-antitoxin system HicB family antitoxin</fullName>
    </submittedName>
</protein>
<reference evidence="2 3" key="1">
    <citation type="journal article" date="2020" name="Arch. Microbiol.">
        <title>The genome sequence of the giant phototrophic gammaproteobacterium Thiospirillum jenense gives insight into its physiological properties and phylogenetic relationships.</title>
        <authorList>
            <person name="Imhoff J.F."/>
            <person name="Meyer T.E."/>
            <person name="Kyndt J.A."/>
        </authorList>
    </citation>
    <scope>NUCLEOTIDE SEQUENCE [LARGE SCALE GENOMIC DNA]</scope>
    <source>
        <strain evidence="2 3">DSM 216</strain>
    </source>
</reference>
<keyword evidence="3" id="KW-1185">Reference proteome</keyword>
<evidence type="ECO:0000259" key="1">
    <source>
        <dbReference type="Pfam" id="PF15919"/>
    </source>
</evidence>
<dbReference type="InterPro" id="IPR031807">
    <property type="entry name" value="HicB-like"/>
</dbReference>
<evidence type="ECO:0000313" key="2">
    <source>
        <dbReference type="EMBL" id="MBB1125939.1"/>
    </source>
</evidence>
<evidence type="ECO:0000313" key="3">
    <source>
        <dbReference type="Proteomes" id="UP000548632"/>
    </source>
</evidence>
<proteinExistence type="predicted"/>
<dbReference type="PANTHER" id="PTHR34504">
    <property type="entry name" value="ANTITOXIN HICB"/>
    <property type="match status" value="1"/>
</dbReference>
<gene>
    <name evidence="2" type="ORF">HUK38_06795</name>
</gene>
<dbReference type="SUPFAM" id="SSF143100">
    <property type="entry name" value="TTHA1013/TTHA0281-like"/>
    <property type="match status" value="1"/>
</dbReference>
<dbReference type="AlphaFoldDB" id="A0A839HG83"/>
<dbReference type="RefSeq" id="WP_182583565.1">
    <property type="nucleotide sequence ID" value="NZ_JABVCQ010000011.1"/>
</dbReference>
<organism evidence="2 3">
    <name type="scientific">Thiospirillum jenense</name>
    <dbReference type="NCBI Taxonomy" id="1653858"/>
    <lineage>
        <taxon>Bacteria</taxon>
        <taxon>Pseudomonadati</taxon>
        <taxon>Pseudomonadota</taxon>
        <taxon>Gammaproteobacteria</taxon>
        <taxon>Chromatiales</taxon>
        <taxon>Chromatiaceae</taxon>
        <taxon>Thiospirillum</taxon>
    </lineage>
</organism>